<dbReference type="Proteomes" id="UP000699042">
    <property type="component" value="Unassembled WGS sequence"/>
</dbReference>
<sequence length="56" mass="6721">MRIHRRWHCSSSLRLLRCSQELMGNTPDDLKREISSAMRGHPISYRLFSLRAMKYQ</sequence>
<evidence type="ECO:0000313" key="2">
    <source>
        <dbReference type="Proteomes" id="UP000699042"/>
    </source>
</evidence>
<accession>A0A9P7RDY8</accession>
<reference evidence="1" key="1">
    <citation type="submission" date="2021-05" db="EMBL/GenBank/DDBJ databases">
        <title>Comparative genomics of three Colletotrichum scovillei strains and genetic complementation revealed genes involved fungal growth and virulence on chili pepper.</title>
        <authorList>
            <person name="Hsieh D.-K."/>
            <person name="Chuang S.-C."/>
            <person name="Chen C.-Y."/>
            <person name="Chao Y.-T."/>
            <person name="Lu M.-Y.J."/>
            <person name="Lee M.-H."/>
            <person name="Shih M.-C."/>
        </authorList>
    </citation>
    <scope>NUCLEOTIDE SEQUENCE</scope>
    <source>
        <strain evidence="1">Coll-153</strain>
    </source>
</reference>
<proteinExistence type="predicted"/>
<keyword evidence="2" id="KW-1185">Reference proteome</keyword>
<organism evidence="1 2">
    <name type="scientific">Colletotrichum scovillei</name>
    <dbReference type="NCBI Taxonomy" id="1209932"/>
    <lineage>
        <taxon>Eukaryota</taxon>
        <taxon>Fungi</taxon>
        <taxon>Dikarya</taxon>
        <taxon>Ascomycota</taxon>
        <taxon>Pezizomycotina</taxon>
        <taxon>Sordariomycetes</taxon>
        <taxon>Hypocreomycetidae</taxon>
        <taxon>Glomerellales</taxon>
        <taxon>Glomerellaceae</taxon>
        <taxon>Colletotrichum</taxon>
        <taxon>Colletotrichum acutatum species complex</taxon>
    </lineage>
</organism>
<dbReference type="EMBL" id="JAESDN010000002">
    <property type="protein sequence ID" value="KAG7054702.1"/>
    <property type="molecule type" value="Genomic_DNA"/>
</dbReference>
<gene>
    <name evidence="1" type="ORF">JMJ77_007178</name>
</gene>
<evidence type="ECO:0000313" key="1">
    <source>
        <dbReference type="EMBL" id="KAG7054702.1"/>
    </source>
</evidence>
<dbReference type="AlphaFoldDB" id="A0A9P7RDY8"/>
<comment type="caution">
    <text evidence="1">The sequence shown here is derived from an EMBL/GenBank/DDBJ whole genome shotgun (WGS) entry which is preliminary data.</text>
</comment>
<name>A0A9P7RDY8_9PEZI</name>
<protein>
    <submittedName>
        <fullName evidence="1">Uncharacterized protein</fullName>
    </submittedName>
</protein>